<dbReference type="Pfam" id="PF00005">
    <property type="entry name" value="ABC_tran"/>
    <property type="match status" value="1"/>
</dbReference>
<proteinExistence type="inferred from homology"/>
<keyword evidence="2" id="KW-0813">Transport</keyword>
<feature type="domain" description="ABC transporter" evidence="5">
    <location>
        <begin position="25"/>
        <end position="246"/>
    </location>
</feature>
<dbReference type="Gene3D" id="3.40.50.300">
    <property type="entry name" value="P-loop containing nucleotide triphosphate hydrolases"/>
    <property type="match status" value="1"/>
</dbReference>
<dbReference type="AlphaFoldDB" id="A0A1H0RZT5"/>
<evidence type="ECO:0000259" key="5">
    <source>
        <dbReference type="PROSITE" id="PS50893"/>
    </source>
</evidence>
<dbReference type="EMBL" id="LT629705">
    <property type="protein sequence ID" value="SDP35000.1"/>
    <property type="molecule type" value="Genomic_DNA"/>
</dbReference>
<evidence type="ECO:0000256" key="1">
    <source>
        <dbReference type="ARBA" id="ARBA00005417"/>
    </source>
</evidence>
<organism evidence="6 7">
    <name type="scientific">Pseudomonas arsenicoxydans</name>
    <dbReference type="NCBI Taxonomy" id="702115"/>
    <lineage>
        <taxon>Bacteria</taxon>
        <taxon>Pseudomonadati</taxon>
        <taxon>Pseudomonadota</taxon>
        <taxon>Gammaproteobacteria</taxon>
        <taxon>Pseudomonadales</taxon>
        <taxon>Pseudomonadaceae</taxon>
        <taxon>Pseudomonas</taxon>
    </lineage>
</organism>
<dbReference type="PANTHER" id="PTHR46743:SF2">
    <property type="entry name" value="TEICHOIC ACIDS EXPORT ATP-BINDING PROTEIN TAGH"/>
    <property type="match status" value="1"/>
</dbReference>
<reference evidence="6 7" key="1">
    <citation type="submission" date="2016-10" db="EMBL/GenBank/DDBJ databases">
        <authorList>
            <person name="de Groot N.N."/>
        </authorList>
    </citation>
    <scope>NUCLEOTIDE SEQUENCE [LARGE SCALE GENOMIC DNA]</scope>
    <source>
        <strain evidence="6 7">CECT 7543</strain>
    </source>
</reference>
<evidence type="ECO:0000313" key="7">
    <source>
        <dbReference type="Proteomes" id="UP000198827"/>
    </source>
</evidence>
<dbReference type="PANTHER" id="PTHR46743">
    <property type="entry name" value="TEICHOIC ACIDS EXPORT ATP-BINDING PROTEIN TAGH"/>
    <property type="match status" value="1"/>
</dbReference>
<dbReference type="CDD" id="cd03220">
    <property type="entry name" value="ABC_KpsT_Wzt"/>
    <property type="match status" value="1"/>
</dbReference>
<dbReference type="InterPro" id="IPR003439">
    <property type="entry name" value="ABC_transporter-like_ATP-bd"/>
</dbReference>
<dbReference type="PROSITE" id="PS50893">
    <property type="entry name" value="ABC_TRANSPORTER_2"/>
    <property type="match status" value="1"/>
</dbReference>
<dbReference type="GO" id="GO:0005524">
    <property type="term" value="F:ATP binding"/>
    <property type="evidence" value="ECO:0007669"/>
    <property type="project" value="UniProtKB-KW"/>
</dbReference>
<name>A0A1H0RZT5_9PSED</name>
<accession>A0A1H0RZT5</accession>
<evidence type="ECO:0000313" key="6">
    <source>
        <dbReference type="EMBL" id="SDP35000.1"/>
    </source>
</evidence>
<keyword evidence="4 6" id="KW-0067">ATP-binding</keyword>
<sequence length="248" mass="27271">MSNISIVDLSIKFRIYHDSTPSFKDYFTGIFKKKSKSAYSDFLAVNNVSFNLNAGDRVGIVGHNGAGKSTLLKALCRIYEPSEGAIKVSGRIAPLLEIGAGFHPEFTGRENIYLNGSILGYTKAQLAEIEPEVIAFAELEDFIDTPVKYYSTGMYMRLAFSLATAVHPEVLVLDEIFAGGDAAFMEKAKARMHSMIAKADIMIMVSHDHNLVKSLCNRVIWMDHGKKVADGDPAEIIEMYLKGAPTHG</sequence>
<dbReference type="GO" id="GO:0016020">
    <property type="term" value="C:membrane"/>
    <property type="evidence" value="ECO:0007669"/>
    <property type="project" value="InterPro"/>
</dbReference>
<dbReference type="InterPro" id="IPR050683">
    <property type="entry name" value="Bact_Polysacc_Export_ATP-bd"/>
</dbReference>
<dbReference type="GO" id="GO:0016887">
    <property type="term" value="F:ATP hydrolysis activity"/>
    <property type="evidence" value="ECO:0007669"/>
    <property type="project" value="InterPro"/>
</dbReference>
<dbReference type="SUPFAM" id="SSF52540">
    <property type="entry name" value="P-loop containing nucleoside triphosphate hydrolases"/>
    <property type="match status" value="1"/>
</dbReference>
<evidence type="ECO:0000256" key="3">
    <source>
        <dbReference type="ARBA" id="ARBA00022741"/>
    </source>
</evidence>
<dbReference type="InterPro" id="IPR003593">
    <property type="entry name" value="AAA+_ATPase"/>
</dbReference>
<comment type="similarity">
    <text evidence="1">Belongs to the ABC transporter superfamily.</text>
</comment>
<dbReference type="InterPro" id="IPR027417">
    <property type="entry name" value="P-loop_NTPase"/>
</dbReference>
<protein>
    <submittedName>
        <fullName evidence="6">Lipopolysaccharide transport system ATP-binding protein</fullName>
    </submittedName>
</protein>
<dbReference type="RefSeq" id="WP_090186561.1">
    <property type="nucleotide sequence ID" value="NZ_LT629705.1"/>
</dbReference>
<dbReference type="GO" id="GO:0140359">
    <property type="term" value="F:ABC-type transporter activity"/>
    <property type="evidence" value="ECO:0007669"/>
    <property type="project" value="InterPro"/>
</dbReference>
<dbReference type="SMART" id="SM00382">
    <property type="entry name" value="AAA"/>
    <property type="match status" value="1"/>
</dbReference>
<gene>
    <name evidence="6" type="ORF">SAMN04489798_5453</name>
</gene>
<dbReference type="InterPro" id="IPR015860">
    <property type="entry name" value="ABC_transpr_TagH-like"/>
</dbReference>
<evidence type="ECO:0000256" key="2">
    <source>
        <dbReference type="ARBA" id="ARBA00022448"/>
    </source>
</evidence>
<evidence type="ECO:0000256" key="4">
    <source>
        <dbReference type="ARBA" id="ARBA00022840"/>
    </source>
</evidence>
<keyword evidence="3" id="KW-0547">Nucleotide-binding</keyword>
<dbReference type="Proteomes" id="UP000198827">
    <property type="component" value="Chromosome I"/>
</dbReference>
<dbReference type="OrthoDB" id="9778870at2"/>